<dbReference type="SMART" id="SM01212">
    <property type="entry name" value="Fib_alpha"/>
    <property type="match status" value="1"/>
</dbReference>
<dbReference type="GO" id="GO:0072377">
    <property type="term" value="P:blood coagulation, common pathway"/>
    <property type="evidence" value="ECO:0007669"/>
    <property type="project" value="TreeGrafter"/>
</dbReference>
<dbReference type="PANTHER" id="PTHR47221:SF3">
    <property type="entry name" value="FIBRINOGEN ALPHA CHAIN"/>
    <property type="match status" value="1"/>
</dbReference>
<evidence type="ECO:0000313" key="12">
    <source>
        <dbReference type="Proteomes" id="UP000521322"/>
    </source>
</evidence>
<evidence type="ECO:0000313" key="11">
    <source>
        <dbReference type="EMBL" id="NWV75628.1"/>
    </source>
</evidence>
<comment type="caution">
    <text evidence="11">The sequence shown here is derived from an EMBL/GenBank/DDBJ whole genome shotgun (WGS) entry which is preliminary data.</text>
</comment>
<dbReference type="EMBL" id="VZRN01001305">
    <property type="protein sequence ID" value="NWV75628.1"/>
    <property type="molecule type" value="Genomic_DNA"/>
</dbReference>
<keyword evidence="4" id="KW-0356">Hemostasis</keyword>
<gene>
    <name evidence="11" type="primary">Fga</name>
    <name evidence="11" type="ORF">DASBRO_R11238</name>
</gene>
<dbReference type="FunFam" id="1.20.5.50:FF:000006">
    <property type="entry name" value="Fibrinogen alpha chain"/>
    <property type="match status" value="1"/>
</dbReference>
<dbReference type="InterPro" id="IPR037579">
    <property type="entry name" value="FIB_ANG-like"/>
</dbReference>
<keyword evidence="5" id="KW-0732">Signal</keyword>
<organism evidence="11 12">
    <name type="scientific">Dasyornis broadbenti</name>
    <name type="common">rufous bristle-bird</name>
    <dbReference type="NCBI Taxonomy" id="243059"/>
    <lineage>
        <taxon>Eukaryota</taxon>
        <taxon>Metazoa</taxon>
        <taxon>Chordata</taxon>
        <taxon>Craniata</taxon>
        <taxon>Vertebrata</taxon>
        <taxon>Euteleostomi</taxon>
        <taxon>Archelosauria</taxon>
        <taxon>Archosauria</taxon>
        <taxon>Dinosauria</taxon>
        <taxon>Saurischia</taxon>
        <taxon>Theropoda</taxon>
        <taxon>Coelurosauria</taxon>
        <taxon>Aves</taxon>
        <taxon>Neognathae</taxon>
        <taxon>Neoaves</taxon>
        <taxon>Telluraves</taxon>
        <taxon>Australaves</taxon>
        <taxon>Passeriformes</taxon>
        <taxon>Meliphagoidea</taxon>
        <taxon>Dasyornithidae</taxon>
        <taxon>Dasyornis</taxon>
    </lineage>
</organism>
<evidence type="ECO:0000259" key="10">
    <source>
        <dbReference type="SMART" id="SM01212"/>
    </source>
</evidence>
<dbReference type="GO" id="GO:0051258">
    <property type="term" value="P:protein polymerization"/>
    <property type="evidence" value="ECO:0007669"/>
    <property type="project" value="InterPro"/>
</dbReference>
<keyword evidence="7" id="KW-0094">Blood coagulation</keyword>
<keyword evidence="8" id="KW-1015">Disulfide bond</keyword>
<dbReference type="Gene3D" id="1.20.5.50">
    <property type="match status" value="1"/>
</dbReference>
<evidence type="ECO:0000256" key="8">
    <source>
        <dbReference type="ARBA" id="ARBA00023157"/>
    </source>
</evidence>
<dbReference type="PANTHER" id="PTHR47221">
    <property type="entry name" value="FIBRINOGEN ALPHA CHAIN"/>
    <property type="match status" value="1"/>
</dbReference>
<evidence type="ECO:0000256" key="3">
    <source>
        <dbReference type="ARBA" id="ARBA00022525"/>
    </source>
</evidence>
<keyword evidence="6" id="KW-0175">Coiled coil</keyword>
<dbReference type="Proteomes" id="UP000521322">
    <property type="component" value="Unassembled WGS sequence"/>
</dbReference>
<evidence type="ECO:0000256" key="7">
    <source>
        <dbReference type="ARBA" id="ARBA00023084"/>
    </source>
</evidence>
<dbReference type="GO" id="GO:0005577">
    <property type="term" value="C:fibrinogen complex"/>
    <property type="evidence" value="ECO:0007669"/>
    <property type="project" value="InterPro"/>
</dbReference>
<dbReference type="AlphaFoldDB" id="A0A7K6HJI1"/>
<dbReference type="GO" id="GO:0042730">
    <property type="term" value="P:fibrinolysis"/>
    <property type="evidence" value="ECO:0007669"/>
    <property type="project" value="TreeGrafter"/>
</dbReference>
<name>A0A7K6HJI1_9PASS</name>
<evidence type="ECO:0000256" key="6">
    <source>
        <dbReference type="ARBA" id="ARBA00023054"/>
    </source>
</evidence>
<feature type="non-terminal residue" evidence="11">
    <location>
        <position position="1"/>
    </location>
</feature>
<comment type="subcellular location">
    <subcellularLocation>
        <location evidence="1">Secreted</location>
    </subcellularLocation>
</comment>
<keyword evidence="3" id="KW-0964">Secreted</keyword>
<evidence type="ECO:0000256" key="2">
    <source>
        <dbReference type="ARBA" id="ARBA00017850"/>
    </source>
</evidence>
<dbReference type="GO" id="GO:0005201">
    <property type="term" value="F:extracellular matrix structural constituent"/>
    <property type="evidence" value="ECO:0007669"/>
    <property type="project" value="TreeGrafter"/>
</dbReference>
<feature type="domain" description="Fibrinogen alpha/beta/gamma chain coiled coil" evidence="10">
    <location>
        <begin position="35"/>
        <end position="179"/>
    </location>
</feature>
<proteinExistence type="predicted"/>
<dbReference type="SUPFAM" id="SSF58010">
    <property type="entry name" value="Fibrinogen coiled-coil and central regions"/>
    <property type="match status" value="1"/>
</dbReference>
<comment type="subunit">
    <text evidence="9">Heterohexamer; disulfide linked. Contains 2 sets of 3 non-identical chains (alpha, beta and gamma). The 2 heterotrimers are in head to head conformation with the N-termini in a small central domain.</text>
</comment>
<dbReference type="GO" id="GO:0030674">
    <property type="term" value="F:protein-macromolecule adaptor activity"/>
    <property type="evidence" value="ECO:0007669"/>
    <property type="project" value="TreeGrafter"/>
</dbReference>
<evidence type="ECO:0000256" key="1">
    <source>
        <dbReference type="ARBA" id="ARBA00004613"/>
    </source>
</evidence>
<evidence type="ECO:0000256" key="9">
    <source>
        <dbReference type="ARBA" id="ARBA00025974"/>
    </source>
</evidence>
<dbReference type="GO" id="GO:0070527">
    <property type="term" value="P:platelet aggregation"/>
    <property type="evidence" value="ECO:0007669"/>
    <property type="project" value="TreeGrafter"/>
</dbReference>
<protein>
    <recommendedName>
        <fullName evidence="2">Fibrinogen alpha chain</fullName>
    </recommendedName>
</protein>
<sequence length="267" mass="30514">SCWQAQDGESTFEKIGAGVRGPRIVEPKSPSSCQNEKNWPICADDDWGTKCPSGCRMQGLIDEKDQDYSNRINKIKKVLSDNESNYKKSSQIIEETVNELKPSLDNAHQLDETYGRLSGELRRRIVTLKQRVVTQVNRIKALQSSIQEQVVEMKRLEVDIDIKIRACKGTCARSFDYKVDKESYDNIQKQLAQANSIDLHPELETTTLSTLKMRPLKDSNVPDRFKHKPLPERQALNIINNIKQMEVVLERPETNVKPSRGDSSYHT</sequence>
<dbReference type="GO" id="GO:0034116">
    <property type="term" value="P:positive regulation of heterotypic cell-cell adhesion"/>
    <property type="evidence" value="ECO:0007669"/>
    <property type="project" value="TreeGrafter"/>
</dbReference>
<keyword evidence="12" id="KW-1185">Reference proteome</keyword>
<accession>A0A7K6HJI1</accession>
<dbReference type="GO" id="GO:0005102">
    <property type="term" value="F:signaling receptor binding"/>
    <property type="evidence" value="ECO:0007669"/>
    <property type="project" value="InterPro"/>
</dbReference>
<dbReference type="Pfam" id="PF08702">
    <property type="entry name" value="Fib_alpha"/>
    <property type="match status" value="1"/>
</dbReference>
<evidence type="ECO:0000256" key="4">
    <source>
        <dbReference type="ARBA" id="ARBA00022696"/>
    </source>
</evidence>
<reference evidence="11 12" key="1">
    <citation type="submission" date="2019-09" db="EMBL/GenBank/DDBJ databases">
        <title>Bird 10,000 Genomes (B10K) Project - Family phase.</title>
        <authorList>
            <person name="Zhang G."/>
        </authorList>
    </citation>
    <scope>NUCLEOTIDE SEQUENCE [LARGE SCALE GENOMIC DNA]</scope>
    <source>
        <strain evidence="11">B10K-DU-029-49</strain>
        <tissue evidence="11">Liver</tissue>
    </source>
</reference>
<evidence type="ECO:0000256" key="5">
    <source>
        <dbReference type="ARBA" id="ARBA00022729"/>
    </source>
</evidence>
<dbReference type="InterPro" id="IPR012290">
    <property type="entry name" value="Fibrinogen_a/b/g_coil_dom"/>
</dbReference>
<feature type="non-terminal residue" evidence="11">
    <location>
        <position position="267"/>
    </location>
</feature>